<evidence type="ECO:0000313" key="12">
    <source>
        <dbReference type="Proteomes" id="UP000838412"/>
    </source>
</evidence>
<dbReference type="InterPro" id="IPR036179">
    <property type="entry name" value="Ig-like_dom_sf"/>
</dbReference>
<dbReference type="CDD" id="cd00096">
    <property type="entry name" value="Ig"/>
    <property type="match status" value="2"/>
</dbReference>
<dbReference type="PROSITE" id="PS50835">
    <property type="entry name" value="IG_LIKE"/>
    <property type="match status" value="2"/>
</dbReference>
<evidence type="ECO:0000256" key="8">
    <source>
        <dbReference type="SAM" id="SignalP"/>
    </source>
</evidence>
<evidence type="ECO:0000256" key="2">
    <source>
        <dbReference type="ARBA" id="ARBA00009752"/>
    </source>
</evidence>
<keyword evidence="4 8" id="KW-0732">Signal</keyword>
<keyword evidence="5 7" id="KW-1133">Transmembrane helix</keyword>
<dbReference type="InterPro" id="IPR000157">
    <property type="entry name" value="TIR_dom"/>
</dbReference>
<reference evidence="11" key="1">
    <citation type="submission" date="2022-01" db="EMBL/GenBank/DDBJ databases">
        <authorList>
            <person name="Braso-Vives M."/>
        </authorList>
    </citation>
    <scope>NUCLEOTIDE SEQUENCE</scope>
</reference>
<organism evidence="11 12">
    <name type="scientific">Branchiostoma lanceolatum</name>
    <name type="common">Common lancelet</name>
    <name type="synonym">Amphioxus lanceolatum</name>
    <dbReference type="NCBI Taxonomy" id="7740"/>
    <lineage>
        <taxon>Eukaryota</taxon>
        <taxon>Metazoa</taxon>
        <taxon>Chordata</taxon>
        <taxon>Cephalochordata</taxon>
        <taxon>Leptocardii</taxon>
        <taxon>Amphioxiformes</taxon>
        <taxon>Branchiostomatidae</taxon>
        <taxon>Branchiostoma</taxon>
    </lineage>
</organism>
<evidence type="ECO:0000256" key="4">
    <source>
        <dbReference type="ARBA" id="ARBA00022729"/>
    </source>
</evidence>
<feature type="signal peptide" evidence="8">
    <location>
        <begin position="1"/>
        <end position="22"/>
    </location>
</feature>
<dbReference type="InterPro" id="IPR007110">
    <property type="entry name" value="Ig-like_dom"/>
</dbReference>
<evidence type="ECO:0000256" key="6">
    <source>
        <dbReference type="ARBA" id="ARBA00023136"/>
    </source>
</evidence>
<protein>
    <submittedName>
        <fullName evidence="11">TLR2 protein</fullName>
    </submittedName>
</protein>
<evidence type="ECO:0000256" key="3">
    <source>
        <dbReference type="ARBA" id="ARBA00022692"/>
    </source>
</evidence>
<gene>
    <name evidence="11" type="primary">TLR2</name>
    <name evidence="11" type="ORF">BLAG_LOCUS5314</name>
</gene>
<feature type="transmembrane region" description="Helical" evidence="7">
    <location>
        <begin position="656"/>
        <end position="677"/>
    </location>
</feature>
<evidence type="ECO:0000256" key="1">
    <source>
        <dbReference type="ARBA" id="ARBA00004370"/>
    </source>
</evidence>
<evidence type="ECO:0000259" key="9">
    <source>
        <dbReference type="PROSITE" id="PS50104"/>
    </source>
</evidence>
<keyword evidence="3 7" id="KW-0812">Transmembrane</keyword>
<dbReference type="PANTHER" id="PTHR24365:SF541">
    <property type="entry name" value="PROTEIN TOLL-RELATED"/>
    <property type="match status" value="1"/>
</dbReference>
<proteinExistence type="inferred from homology"/>
<dbReference type="Proteomes" id="UP000838412">
    <property type="component" value="Chromosome 12"/>
</dbReference>
<dbReference type="EMBL" id="OV696697">
    <property type="protein sequence ID" value="CAH1241853.1"/>
    <property type="molecule type" value="Genomic_DNA"/>
</dbReference>
<dbReference type="AlphaFoldDB" id="A0A8J9YU82"/>
<dbReference type="Gene3D" id="3.40.50.10140">
    <property type="entry name" value="Toll/interleukin-1 receptor homology (TIR) domain"/>
    <property type="match status" value="1"/>
</dbReference>
<evidence type="ECO:0000256" key="5">
    <source>
        <dbReference type="ARBA" id="ARBA00022989"/>
    </source>
</evidence>
<dbReference type="PANTHER" id="PTHR24365">
    <property type="entry name" value="TOLL-LIKE RECEPTOR"/>
    <property type="match status" value="1"/>
</dbReference>
<dbReference type="Pfam" id="PF13676">
    <property type="entry name" value="TIR_2"/>
    <property type="match status" value="1"/>
</dbReference>
<dbReference type="InterPro" id="IPR013783">
    <property type="entry name" value="Ig-like_fold"/>
</dbReference>
<dbReference type="PROSITE" id="PS50104">
    <property type="entry name" value="TIR"/>
    <property type="match status" value="1"/>
</dbReference>
<keyword evidence="12" id="KW-1185">Reference proteome</keyword>
<feature type="domain" description="Ig-like" evidence="10">
    <location>
        <begin position="37"/>
        <end position="158"/>
    </location>
</feature>
<dbReference type="SMART" id="SM00255">
    <property type="entry name" value="TIR"/>
    <property type="match status" value="1"/>
</dbReference>
<dbReference type="SUPFAM" id="SSF48726">
    <property type="entry name" value="Immunoglobulin"/>
    <property type="match status" value="2"/>
</dbReference>
<dbReference type="SUPFAM" id="SSF52200">
    <property type="entry name" value="Toll/Interleukin receptor TIR domain"/>
    <property type="match status" value="1"/>
</dbReference>
<dbReference type="InterPro" id="IPR035897">
    <property type="entry name" value="Toll_tir_struct_dom_sf"/>
</dbReference>
<evidence type="ECO:0000313" key="11">
    <source>
        <dbReference type="EMBL" id="CAH1241853.1"/>
    </source>
</evidence>
<comment type="similarity">
    <text evidence="2">Belongs to the interleukin-1 receptor family.</text>
</comment>
<comment type="subcellular location">
    <subcellularLocation>
        <location evidence="1">Membrane</location>
    </subcellularLocation>
</comment>
<dbReference type="PRINTS" id="PR01537">
    <property type="entry name" value="INTRLKN1R1F"/>
</dbReference>
<dbReference type="GO" id="GO:0038023">
    <property type="term" value="F:signaling receptor activity"/>
    <property type="evidence" value="ECO:0007669"/>
    <property type="project" value="TreeGrafter"/>
</dbReference>
<dbReference type="GO" id="GO:0007165">
    <property type="term" value="P:signal transduction"/>
    <property type="evidence" value="ECO:0007669"/>
    <property type="project" value="InterPro"/>
</dbReference>
<name>A0A8J9YU82_BRALA</name>
<keyword evidence="6 7" id="KW-0472">Membrane</keyword>
<feature type="domain" description="TIR" evidence="9">
    <location>
        <begin position="710"/>
        <end position="840"/>
    </location>
</feature>
<sequence>MSALKCCILCLIILLSSQTATSARLAFCPPGREGATPDGIDRIVHAYASTPITGQNQELRCHFPSYNRPSELKLLWFKDGNQVPITNMSDGRVIVSERIVQVPENVSKSCWRWLPESTTFHSSILSIRNVDKADYSQYNCRATRGTADFHVSSRSTINGPDADVVRSVDRRLTKSCKTHLTCRVTCYYCCTCATGMCRMLLLKDGKMVASTTTVKSDGHIYKSTLKISIGGPGDFGRYDCVLRQSVIDCVDGSVFENSKVESLNLNQPKAFVSRPQTDFINSDEALLTCQLASPSSPTPLLRSVLAWKTWQVVLRKNGKEVASKEAIASSDNEVRESFSFKIKRTLDVYGRYECVIRQTQHACMNQSWFKEHFNEVVEYHSRPDLESFPILASIGKTTKYTCAFLVERGYMDHYAIVVALYGKRVFRFDADIRPLDNKEVDIVFANFEIKIKDPTSFGIYDCILEKNGSPYPSAEDIYDERCLSHADGGHHCYNTFQITPFRTRVLPPSNQYQIGLGSGVYLRCHLTENPFMSTDEVPQLSWYRNGEQIRNDDNHTTFISQRFQAWNNFISFLWCNVTVENVDAFGTYECGYKDAKIPNASLVSLQNFSIEPQNWEEQAQDLFSLIKVCINNKQSCADGLRVLDNALSEASDTVKVLGEILLFVVAASVFWLGTWIIQKFAWIRQKFAERDMRVTLENIQQMEGSSQEGHRYDVFISYSSEDASWVRNDLLRNLESNDYSVCLDVRDFIAGEQILTNIANGIYQSRKVILVMSKSFIKSGWCKHELALTFHRKLDQQENCVIVVKYDDCMIPRGLALRTYLDWTDPMGRETFWAKLHEWLGPPSPSVIYIEDEDKEEVEELLAVEECEPDDCVPIDSQERADVALRQRQNIPSNGCD</sequence>
<evidence type="ECO:0000259" key="10">
    <source>
        <dbReference type="PROSITE" id="PS50835"/>
    </source>
</evidence>
<feature type="domain" description="Ig-like" evidence="10">
    <location>
        <begin position="500"/>
        <end position="609"/>
    </location>
</feature>
<accession>A0A8J9YU82</accession>
<feature type="chain" id="PRO_5035461261" evidence="8">
    <location>
        <begin position="23"/>
        <end position="897"/>
    </location>
</feature>
<dbReference type="Gene3D" id="2.60.40.10">
    <property type="entry name" value="Immunoglobulins"/>
    <property type="match status" value="2"/>
</dbReference>
<dbReference type="OrthoDB" id="6160824at2759"/>
<dbReference type="GO" id="GO:0005886">
    <property type="term" value="C:plasma membrane"/>
    <property type="evidence" value="ECO:0007669"/>
    <property type="project" value="TreeGrafter"/>
</dbReference>
<evidence type="ECO:0000256" key="7">
    <source>
        <dbReference type="SAM" id="Phobius"/>
    </source>
</evidence>